<name>A0A2N9L340_9BACT</name>
<evidence type="ECO:0000313" key="2">
    <source>
        <dbReference type="Proteomes" id="UP000239735"/>
    </source>
</evidence>
<proteinExistence type="predicted"/>
<dbReference type="Proteomes" id="UP000239735">
    <property type="component" value="Unassembled WGS sequence"/>
</dbReference>
<organism evidence="1 2">
    <name type="scientific">Candidatus Sulfuritelmatomonas gaucii</name>
    <dbReference type="NCBI Taxonomy" id="2043161"/>
    <lineage>
        <taxon>Bacteria</taxon>
        <taxon>Pseudomonadati</taxon>
        <taxon>Acidobacteriota</taxon>
        <taxon>Terriglobia</taxon>
        <taxon>Terriglobales</taxon>
        <taxon>Acidobacteriaceae</taxon>
        <taxon>Candidatus Sulfuritelmatomonas</taxon>
    </lineage>
</organism>
<reference evidence="2" key="1">
    <citation type="submission" date="2018-02" db="EMBL/GenBank/DDBJ databases">
        <authorList>
            <person name="Hausmann B."/>
        </authorList>
    </citation>
    <scope>NUCLEOTIDE SEQUENCE [LARGE SCALE GENOMIC DNA]</scope>
    <source>
        <strain evidence="2">Peat soil MAG SbA5</strain>
    </source>
</reference>
<dbReference type="AlphaFoldDB" id="A0A2N9L340"/>
<dbReference type="EMBL" id="OKRB01000005">
    <property type="protein sequence ID" value="SPE17553.1"/>
    <property type="molecule type" value="Genomic_DNA"/>
</dbReference>
<sequence length="432" mass="48057">MEASKKLPEKLQDALQEGVLKRLPLTFLPFVNQQLREWDFLFPNERRSTESLIIYVNSRSPGQSAALFRDVVRLENEMGVRQWQFSTEEQTIRNSSQLARSPQFQQWRQAVQAVYDEADRQAMQTSGGRVNPRNRAIVIDIPASLPMEEAEAWRHWHGMGRRVKLQPLAPGLSQGGLEGVLTGLIANVAQAGGSSNPREGSAEESPGESWVIDGASSLVDACLAEVPSAAPSRAILLSYARLDPCREILSHEMNNMRKDLSDADSVYDHLRKVDVTPFCPPEVARDPAVREFVRALYLSGNGAVIFGNSFVEWAAAEALRRARPRLLAARFTLRSKPKPFTGVAVFENPDQVNPLPAVDDNPGSAVDAEILAVYIWLAAIRYEEYMQSTVCVCIAESLGEVYLIAPPEFALRETTEPLPMDRLADSLRSWLS</sequence>
<protein>
    <submittedName>
        <fullName evidence="1">Uncharacterized protein</fullName>
    </submittedName>
</protein>
<evidence type="ECO:0000313" key="1">
    <source>
        <dbReference type="EMBL" id="SPE17553.1"/>
    </source>
</evidence>
<gene>
    <name evidence="1" type="ORF">SBA5_1020011</name>
</gene>
<dbReference type="OrthoDB" id="111758at2"/>
<accession>A0A2N9L340</accession>